<name>A0A0V9UIC7_9NOCA</name>
<keyword evidence="4 6" id="KW-0472">Membrane</keyword>
<dbReference type="InterPro" id="IPR050932">
    <property type="entry name" value="TM2D1-3-like"/>
</dbReference>
<feature type="transmembrane region" description="Helical" evidence="6">
    <location>
        <begin position="211"/>
        <end position="230"/>
    </location>
</feature>
<dbReference type="Pfam" id="PF05154">
    <property type="entry name" value="TM2"/>
    <property type="match status" value="1"/>
</dbReference>
<accession>A0A0V9UIC7</accession>
<evidence type="ECO:0000256" key="6">
    <source>
        <dbReference type="SAM" id="Phobius"/>
    </source>
</evidence>
<feature type="region of interest" description="Disordered" evidence="5">
    <location>
        <begin position="1"/>
        <end position="178"/>
    </location>
</feature>
<protein>
    <recommendedName>
        <fullName evidence="7">TM2 domain-containing protein</fullName>
    </recommendedName>
</protein>
<dbReference type="PANTHER" id="PTHR21016">
    <property type="entry name" value="BETA-AMYLOID BINDING PROTEIN-RELATED"/>
    <property type="match status" value="1"/>
</dbReference>
<comment type="subcellular location">
    <subcellularLocation>
        <location evidence="1">Membrane</location>
        <topology evidence="1">Multi-pass membrane protein</topology>
    </subcellularLocation>
</comment>
<feature type="compositionally biased region" description="Pro residues" evidence="5">
    <location>
        <begin position="145"/>
        <end position="171"/>
    </location>
</feature>
<dbReference type="GO" id="GO:0016020">
    <property type="term" value="C:membrane"/>
    <property type="evidence" value="ECO:0007669"/>
    <property type="project" value="UniProtKB-SubCell"/>
</dbReference>
<dbReference type="InterPro" id="IPR007829">
    <property type="entry name" value="TM2"/>
</dbReference>
<reference evidence="8 9" key="2">
    <citation type="journal article" date="2016" name="Genome Announc.">
        <title>Draft Genome Sequence of a Versatile Hydrocarbon-Degrading Bacterium, Rhodococcus pyridinivorans Strain KG-16, Collected from Oil Fields in India.</title>
        <authorList>
            <person name="Aggarwal R.K."/>
            <person name="Dawar C."/>
            <person name="Phanindranath R."/>
            <person name="Mutnuri L."/>
            <person name="Dayal A.M."/>
        </authorList>
    </citation>
    <scope>NUCLEOTIDE SEQUENCE [LARGE SCALE GENOMIC DNA]</scope>
    <source>
        <strain evidence="8 9">KG-16</strain>
    </source>
</reference>
<evidence type="ECO:0000256" key="5">
    <source>
        <dbReference type="SAM" id="MobiDB-lite"/>
    </source>
</evidence>
<dbReference type="Proteomes" id="UP000053060">
    <property type="component" value="Unassembled WGS sequence"/>
</dbReference>
<sequence>MTKRSESASGADTPEPSSEGEHTPPPDLGRAFDYDATAQASLSAQPPTLDSLGGSTGTPGPGWDTYSGVGNGPGWGTTPSYPPPAEHESDYPSPGDYPYGEHQGRPETGAGPVYGTPDPHYPIGSPQQDPSQGQYTGPQGSQPPGYGPPPQAGQGYGPPPQGGQGYGPPPGYGVMPAYGYPDPSNPYGRDAAAPFGRDPYTGEPYSDKSKVTAGVLEILLGAFGAGRFYLDQPGTAVAQIAVTWLTCGIGGIWPLIDGILMLTGKVRDKNGRQLRP</sequence>
<evidence type="ECO:0000256" key="4">
    <source>
        <dbReference type="ARBA" id="ARBA00023136"/>
    </source>
</evidence>
<keyword evidence="3 6" id="KW-1133">Transmembrane helix</keyword>
<dbReference type="AlphaFoldDB" id="A0A0V9UIC7"/>
<feature type="compositionally biased region" description="Low complexity" evidence="5">
    <location>
        <begin position="130"/>
        <end position="144"/>
    </location>
</feature>
<evidence type="ECO:0000256" key="2">
    <source>
        <dbReference type="ARBA" id="ARBA00022692"/>
    </source>
</evidence>
<evidence type="ECO:0000256" key="3">
    <source>
        <dbReference type="ARBA" id="ARBA00022989"/>
    </source>
</evidence>
<dbReference type="EMBL" id="AZXY01000008">
    <property type="protein sequence ID" value="KSZ57762.1"/>
    <property type="molecule type" value="Genomic_DNA"/>
</dbReference>
<dbReference type="PATRIC" id="fig|1441730.3.peg.3525"/>
<dbReference type="PANTHER" id="PTHR21016:SF25">
    <property type="entry name" value="TM2 DOMAIN-CONTAINING PROTEIN DDB_G0277895-RELATED"/>
    <property type="match status" value="1"/>
</dbReference>
<evidence type="ECO:0000259" key="7">
    <source>
        <dbReference type="Pfam" id="PF05154"/>
    </source>
</evidence>
<feature type="transmembrane region" description="Helical" evidence="6">
    <location>
        <begin position="236"/>
        <end position="262"/>
    </location>
</feature>
<gene>
    <name evidence="8" type="ORF">Z045_16910</name>
</gene>
<proteinExistence type="predicted"/>
<evidence type="ECO:0000256" key="1">
    <source>
        <dbReference type="ARBA" id="ARBA00004141"/>
    </source>
</evidence>
<reference evidence="9" key="1">
    <citation type="submission" date="2015-01" db="EMBL/GenBank/DDBJ databases">
        <title>Draft genome sequence of Rhodococcus pyridinivorans strain KG-16, a hydrocarbon-degrading bacterium.</title>
        <authorList>
            <person name="Aggarwal R.K."/>
            <person name="Dawar C."/>
        </authorList>
    </citation>
    <scope>NUCLEOTIDE SEQUENCE [LARGE SCALE GENOMIC DNA]</scope>
    <source>
        <strain evidence="9">KG-16</strain>
    </source>
</reference>
<evidence type="ECO:0000313" key="9">
    <source>
        <dbReference type="Proteomes" id="UP000053060"/>
    </source>
</evidence>
<comment type="caution">
    <text evidence="8">The sequence shown here is derived from an EMBL/GenBank/DDBJ whole genome shotgun (WGS) entry which is preliminary data.</text>
</comment>
<organism evidence="8 9">
    <name type="scientific">Rhodococcus pyridinivorans KG-16</name>
    <dbReference type="NCBI Taxonomy" id="1441730"/>
    <lineage>
        <taxon>Bacteria</taxon>
        <taxon>Bacillati</taxon>
        <taxon>Actinomycetota</taxon>
        <taxon>Actinomycetes</taxon>
        <taxon>Mycobacteriales</taxon>
        <taxon>Nocardiaceae</taxon>
        <taxon>Rhodococcus</taxon>
    </lineage>
</organism>
<keyword evidence="2 6" id="KW-0812">Transmembrane</keyword>
<evidence type="ECO:0000313" key="8">
    <source>
        <dbReference type="EMBL" id="KSZ57762.1"/>
    </source>
</evidence>
<feature type="domain" description="TM2" evidence="7">
    <location>
        <begin position="207"/>
        <end position="259"/>
    </location>
</feature>